<dbReference type="EnsemblMetazoa" id="tetur09g07130.1">
    <property type="protein sequence ID" value="tetur09g07130.1"/>
    <property type="gene ID" value="tetur09g07130"/>
</dbReference>
<proteinExistence type="predicted"/>
<evidence type="ECO:0000313" key="4">
    <source>
        <dbReference type="EnsemblMetazoa" id="tetur09g07130.1"/>
    </source>
</evidence>
<dbReference type="AlphaFoldDB" id="A0A158P4V7"/>
<name>A0A158P4V7_TETUR</name>
<evidence type="ECO:0000313" key="5">
    <source>
        <dbReference type="Proteomes" id="UP000015104"/>
    </source>
</evidence>
<feature type="signal peptide" evidence="3">
    <location>
        <begin position="1"/>
        <end position="21"/>
    </location>
</feature>
<feature type="region of interest" description="Disordered" evidence="1">
    <location>
        <begin position="681"/>
        <end position="719"/>
    </location>
</feature>
<keyword evidence="2" id="KW-0472">Membrane</keyword>
<evidence type="ECO:0000256" key="1">
    <source>
        <dbReference type="SAM" id="MobiDB-lite"/>
    </source>
</evidence>
<organism evidence="4 5">
    <name type="scientific">Tetranychus urticae</name>
    <name type="common">Two-spotted spider mite</name>
    <dbReference type="NCBI Taxonomy" id="32264"/>
    <lineage>
        <taxon>Eukaryota</taxon>
        <taxon>Metazoa</taxon>
        <taxon>Ecdysozoa</taxon>
        <taxon>Arthropoda</taxon>
        <taxon>Chelicerata</taxon>
        <taxon>Arachnida</taxon>
        <taxon>Acari</taxon>
        <taxon>Acariformes</taxon>
        <taxon>Trombidiformes</taxon>
        <taxon>Prostigmata</taxon>
        <taxon>Eleutherengona</taxon>
        <taxon>Raphignathae</taxon>
        <taxon>Tetranychoidea</taxon>
        <taxon>Tetranychidae</taxon>
        <taxon>Tetranychus</taxon>
    </lineage>
</organism>
<evidence type="ECO:0000256" key="3">
    <source>
        <dbReference type="SAM" id="SignalP"/>
    </source>
</evidence>
<sequence>MFIHLLIWTFQFCLLIPKSYSFKTPKHDSLFYYRSRDSVFLTNPFNHTTFYGIYVAGQTITVDIPTSVVNVSDILNWKLVNTNEKRLMFVHKKKPQILIDRQRTKQMNYSGELSDSIIAFGDNEALHVPTISNPSLTKPAHKWNYLELLYFDDKNEEVSVIQSLPWLKDDWKFIKEWKMMDYIHFDDKLYLLIFRSISKAKSKSVTQEISIIRLCLNKGSELISSAVEIHFTDEAFESKKIIDLFFVFLSKPFYNETNPYQVHTITLQPPSNTKAYHIYYIDNFVSKFIETAKKCASGSSNITLLRQHLRFQVGKCRKTLYKSCLTKGNIVPSRNVSLVAAVVFEQPHHTHVNFYAPYKIEIVTLPYPYDLTRILIHVKPLTHSVICEYFVGYAGSPKCDFPYLNSSISSYDISEFDKADFHTNKLPYGAVYVFKETNKILFIPIEVCSRLKTCTQCIMYGLYSGCIWTNSICVSDDQPKNKATLTVDHCFKIINIAPLVFRPSSRTRLTIELDKPLIRASSEYLVIQAGDNLCTNIKRNEVFINCSMRLTKAGKFNINVSLRNDKYADTSILSALSNDKVHIFASDSDYTLIIISVTFSCLIINSFLLIFYYIRKSKRKSNKEHLTRIKKVSPSRKVKQFVGTHSDKKFIKFFVAKKKSGMSAITRVRAPIVSSTMDSLDDSTITNKPSSEKDSLRITMRSEPSRMYPQKKLLSSKRK</sequence>
<keyword evidence="2" id="KW-0812">Transmembrane</keyword>
<accession>A0A158P4V7</accession>
<reference evidence="4" key="2">
    <citation type="submission" date="2016-04" db="UniProtKB">
        <authorList>
            <consortium name="EnsemblMetazoa"/>
        </authorList>
    </citation>
    <scope>IDENTIFICATION</scope>
</reference>
<keyword evidence="3" id="KW-0732">Signal</keyword>
<feature type="transmembrane region" description="Helical" evidence="2">
    <location>
        <begin position="590"/>
        <end position="614"/>
    </location>
</feature>
<keyword evidence="5" id="KW-1185">Reference proteome</keyword>
<dbReference type="Proteomes" id="UP000015104">
    <property type="component" value="Unassembled WGS sequence"/>
</dbReference>
<feature type="chain" id="PRO_5007630012" description="Sema domain-containing protein" evidence="3">
    <location>
        <begin position="22"/>
        <end position="719"/>
    </location>
</feature>
<keyword evidence="2" id="KW-1133">Transmembrane helix</keyword>
<protein>
    <recommendedName>
        <fullName evidence="6">Sema domain-containing protein</fullName>
    </recommendedName>
</protein>
<evidence type="ECO:0008006" key="6">
    <source>
        <dbReference type="Google" id="ProtNLM"/>
    </source>
</evidence>
<reference evidence="5" key="1">
    <citation type="submission" date="2011-08" db="EMBL/GenBank/DDBJ databases">
        <authorList>
            <person name="Rombauts S."/>
        </authorList>
    </citation>
    <scope>NUCLEOTIDE SEQUENCE</scope>
    <source>
        <strain evidence="5">London</strain>
    </source>
</reference>
<dbReference type="EMBL" id="CAEY01002017">
    <property type="status" value="NOT_ANNOTATED_CDS"/>
    <property type="molecule type" value="Genomic_DNA"/>
</dbReference>
<evidence type="ECO:0000256" key="2">
    <source>
        <dbReference type="SAM" id="Phobius"/>
    </source>
</evidence>